<dbReference type="AlphaFoldDB" id="A0A430FVN8"/>
<evidence type="ECO:0000313" key="1">
    <source>
        <dbReference type="EMBL" id="RSX58060.1"/>
    </source>
</evidence>
<reference evidence="1 2" key="1">
    <citation type="submission" date="2018-09" db="EMBL/GenBank/DDBJ databases">
        <title>Characterization of the phylogenetic diversity of five novel species belonging to the genus Bifidobacterium.</title>
        <authorList>
            <person name="Lugli G.A."/>
            <person name="Duranti S."/>
            <person name="Milani C."/>
        </authorList>
    </citation>
    <scope>NUCLEOTIDE SEQUENCE [LARGE SCALE GENOMIC DNA]</scope>
    <source>
        <strain evidence="1 2">2033B</strain>
    </source>
</reference>
<organism evidence="1 2">
    <name type="scientific">Bifidobacterium samirii</name>
    <dbReference type="NCBI Taxonomy" id="2306974"/>
    <lineage>
        <taxon>Bacteria</taxon>
        <taxon>Bacillati</taxon>
        <taxon>Actinomycetota</taxon>
        <taxon>Actinomycetes</taxon>
        <taxon>Bifidobacteriales</taxon>
        <taxon>Bifidobacteriaceae</taxon>
        <taxon>Bifidobacterium</taxon>
    </lineage>
</organism>
<accession>A0A430FVN8</accession>
<dbReference type="Pfam" id="PF14907">
    <property type="entry name" value="NTP_transf_5"/>
    <property type="match status" value="1"/>
</dbReference>
<keyword evidence="2" id="KW-1185">Reference proteome</keyword>
<name>A0A430FVN8_9BIFI</name>
<proteinExistence type="predicted"/>
<dbReference type="EMBL" id="QXGK01000003">
    <property type="protein sequence ID" value="RSX58060.1"/>
    <property type="molecule type" value="Genomic_DNA"/>
</dbReference>
<dbReference type="InterPro" id="IPR039498">
    <property type="entry name" value="NTP_transf_5"/>
</dbReference>
<sequence>MNADSRISPSVIHVDAIIRLSAAGLRATTVDAGSLAGLTAADWAAIHAMAHTQSIEALCFAGLPEEAAETMDAPTLSRWRRESDLTLYRQFAYDAERDTFLAQFAAHGLSWLTLKGIDMVAYYPQPGLRSMGDQDLVVAFVENKAADVTRTAEAESIMTDVMTGLGYTRNKDSERELGFVKDGLHVEFHRAMMSDMESANGFYSRDVLEHYRNPWSLAVSDDGRAYRLPPDEEYLFHVAHMWKHYNCTGFGLRFLADTIVLRERYRDVIDWAAMGETLDAMGMGGFERTVWSLSRTLFDHPEDWADRLGEREGEMLAEIMGGGTYGNADLLIAKQVQRRASAYRERSGGKTGRIGFLADYWMRRLLPDREWVRIYYPKLARLPLWPLFVGCARVGSALSHPGKIMREIDETLRRVGRDANRE</sequence>
<comment type="caution">
    <text evidence="1">The sequence shown here is derived from an EMBL/GenBank/DDBJ whole genome shotgun (WGS) entry which is preliminary data.</text>
</comment>
<evidence type="ECO:0000313" key="2">
    <source>
        <dbReference type="Proteomes" id="UP000287470"/>
    </source>
</evidence>
<gene>
    <name evidence="1" type="ORF">D2E24_0420</name>
</gene>
<dbReference type="RefSeq" id="WP_164520964.1">
    <property type="nucleotide sequence ID" value="NZ_QXGK01000003.1"/>
</dbReference>
<protein>
    <recommendedName>
        <fullName evidence="3">Nucleotidyltransferase family protein</fullName>
    </recommendedName>
</protein>
<dbReference type="Proteomes" id="UP000287470">
    <property type="component" value="Unassembled WGS sequence"/>
</dbReference>
<evidence type="ECO:0008006" key="3">
    <source>
        <dbReference type="Google" id="ProtNLM"/>
    </source>
</evidence>